<reference evidence="3 4" key="1">
    <citation type="submission" date="2019-02" db="EMBL/GenBank/DDBJ databases">
        <title>Genome sequencing of the rare red list fungi Phellinidium pouzarii.</title>
        <authorList>
            <person name="Buettner E."/>
            <person name="Kellner H."/>
        </authorList>
    </citation>
    <scope>NUCLEOTIDE SEQUENCE [LARGE SCALE GENOMIC DNA]</scope>
    <source>
        <strain evidence="3 4">DSM 108285</strain>
    </source>
</reference>
<dbReference type="OrthoDB" id="3338076at2759"/>
<dbReference type="GO" id="GO:0070916">
    <property type="term" value="C:inositol phosphoceramide synthase complex"/>
    <property type="evidence" value="ECO:0007669"/>
    <property type="project" value="TreeGrafter"/>
</dbReference>
<accession>A0A4S4LFH8</accession>
<evidence type="ECO:0000313" key="4">
    <source>
        <dbReference type="Proteomes" id="UP000308199"/>
    </source>
</evidence>
<dbReference type="GO" id="GO:0000139">
    <property type="term" value="C:Golgi membrane"/>
    <property type="evidence" value="ECO:0007669"/>
    <property type="project" value="TreeGrafter"/>
</dbReference>
<evidence type="ECO:0000313" key="3">
    <source>
        <dbReference type="EMBL" id="THH09928.1"/>
    </source>
</evidence>
<feature type="region of interest" description="Disordered" evidence="1">
    <location>
        <begin position="309"/>
        <end position="357"/>
    </location>
</feature>
<dbReference type="GO" id="GO:0070917">
    <property type="term" value="F:inositol phosphoceramide synthase regulator activity"/>
    <property type="evidence" value="ECO:0007669"/>
    <property type="project" value="InterPro"/>
</dbReference>
<comment type="caution">
    <text evidence="3">The sequence shown here is derived from an EMBL/GenBank/DDBJ whole genome shotgun (WGS) entry which is preliminary data.</text>
</comment>
<organism evidence="3 4">
    <name type="scientific">Phellinidium pouzarii</name>
    <dbReference type="NCBI Taxonomy" id="167371"/>
    <lineage>
        <taxon>Eukaryota</taxon>
        <taxon>Fungi</taxon>
        <taxon>Dikarya</taxon>
        <taxon>Basidiomycota</taxon>
        <taxon>Agaricomycotina</taxon>
        <taxon>Agaricomycetes</taxon>
        <taxon>Hymenochaetales</taxon>
        <taxon>Hymenochaetaceae</taxon>
        <taxon>Phellinidium</taxon>
    </lineage>
</organism>
<evidence type="ECO:0008006" key="5">
    <source>
        <dbReference type="Google" id="ProtNLM"/>
    </source>
</evidence>
<name>A0A4S4LFH8_9AGAM</name>
<keyword evidence="2" id="KW-0812">Transmembrane</keyword>
<feature type="transmembrane region" description="Helical" evidence="2">
    <location>
        <begin position="158"/>
        <end position="181"/>
    </location>
</feature>
<evidence type="ECO:0000256" key="2">
    <source>
        <dbReference type="SAM" id="Phobius"/>
    </source>
</evidence>
<dbReference type="AlphaFoldDB" id="A0A4S4LFH8"/>
<feature type="compositionally biased region" description="Basic and acidic residues" evidence="1">
    <location>
        <begin position="327"/>
        <end position="349"/>
    </location>
</feature>
<protein>
    <recommendedName>
        <fullName evidence="5">DUF1753-domain-containing protein</fullName>
    </recommendedName>
</protein>
<dbReference type="InterPro" id="IPR013862">
    <property type="entry name" value="Kei1"/>
</dbReference>
<dbReference type="GO" id="GO:0006673">
    <property type="term" value="P:inositol phosphoceramide metabolic process"/>
    <property type="evidence" value="ECO:0007669"/>
    <property type="project" value="InterPro"/>
</dbReference>
<keyword evidence="2" id="KW-1133">Transmembrane helix</keyword>
<dbReference type="PANTHER" id="PTHR28077">
    <property type="entry name" value="INOSITOL PHOSPHORYLCERAMIDE SYNTHASE REGULATORY SUBUNIT KEI1"/>
    <property type="match status" value="1"/>
</dbReference>
<keyword evidence="2" id="KW-0472">Membrane</keyword>
<sequence length="357" mass="39159">MKLTLKQQWRPRPLNSFLGFVDIKLGVTIVFLFALLNKVAGVYGLIAVFTGGSFAQVSMYVYSVITLVAFGWALKVVAEEDPRRTLYFAHLFFADHILSTAWTIFFAVVWWIYTPHDGRRQANSAAQEQLMEDGAGHDMTDEARTAAALQIWNKEKGLAAAVLIVGWCAKIYFAILVYSYAIHLRKGSYRSLPQSTMPTNSQYMLLNGSARGTHFPESVLGDDDEEVADDFYRMPLASNTQGNLATKSRAPIPTSGSSISSFSDFVSAPGRGRRFRAPGATNAGAGVAGKTSTVDKDVDFEEEVLFDSDELGHSRFGTTEENTSVSSRDEDAGGRRTPGDRAVYSRERSGYASSGHP</sequence>
<dbReference type="PANTHER" id="PTHR28077:SF1">
    <property type="entry name" value="INOSITOL PHOSPHORYLCERAMIDE SYNTHASE REGULATORY SUBUNIT KEI1"/>
    <property type="match status" value="1"/>
</dbReference>
<feature type="transmembrane region" description="Helical" evidence="2">
    <location>
        <begin position="86"/>
        <end position="113"/>
    </location>
</feature>
<keyword evidence="4" id="KW-1185">Reference proteome</keyword>
<dbReference type="Pfam" id="PF08552">
    <property type="entry name" value="Kei1"/>
    <property type="match status" value="1"/>
</dbReference>
<dbReference type="Proteomes" id="UP000308199">
    <property type="component" value="Unassembled WGS sequence"/>
</dbReference>
<evidence type="ECO:0000256" key="1">
    <source>
        <dbReference type="SAM" id="MobiDB-lite"/>
    </source>
</evidence>
<gene>
    <name evidence="3" type="ORF">EW145_g1688</name>
</gene>
<feature type="transmembrane region" description="Helical" evidence="2">
    <location>
        <begin position="42"/>
        <end position="74"/>
    </location>
</feature>
<feature type="compositionally biased region" description="Polar residues" evidence="1">
    <location>
        <begin position="316"/>
        <end position="326"/>
    </location>
</feature>
<proteinExistence type="predicted"/>
<dbReference type="EMBL" id="SGPK01000049">
    <property type="protein sequence ID" value="THH09928.1"/>
    <property type="molecule type" value="Genomic_DNA"/>
</dbReference>